<protein>
    <submittedName>
        <fullName evidence="1">Uncharacterized protein</fullName>
    </submittedName>
</protein>
<sequence length="269" mass="30768">MLQLPKSLKMNKILDIGSFWWYIYCMGINDNGYIRGLVGPLVSRKVGTKNYIQGKPHRVKQNVDTKNAGKDFGQASRAGAAIRQAFGLVHQELHDGQMGNRLNRQIYRAMKTNINDDRGTLCLNNCKLDRLVNFQFNENFHMQDALNIDPTVSLTDENQIEISFPIFHINRALLLPKDCNAIAFKFHTFSFNFKEREFTEVKDEEWEIDIVYGQDPIPAKIISIPCNEFVGTPILVGFTIIYLYKDGRRCNVLNEVDCTPATILAAFQL</sequence>
<evidence type="ECO:0000313" key="1">
    <source>
        <dbReference type="EMBL" id="SPZ87052.1"/>
    </source>
</evidence>
<dbReference type="AlphaFoldDB" id="A0A2X2IXP7"/>
<accession>A0A2X2IXP7</accession>
<gene>
    <name evidence="1" type="ORF">NCTC11343_02683</name>
</gene>
<dbReference type="EMBL" id="UAUU01000009">
    <property type="protein sequence ID" value="SPZ87052.1"/>
    <property type="molecule type" value="Genomic_DNA"/>
</dbReference>
<proteinExistence type="predicted"/>
<name>A0A2X2IXP7_SPHMU</name>
<evidence type="ECO:0000313" key="2">
    <source>
        <dbReference type="Proteomes" id="UP000251241"/>
    </source>
</evidence>
<organism evidence="1 2">
    <name type="scientific">Sphingobacterium multivorum</name>
    <dbReference type="NCBI Taxonomy" id="28454"/>
    <lineage>
        <taxon>Bacteria</taxon>
        <taxon>Pseudomonadati</taxon>
        <taxon>Bacteroidota</taxon>
        <taxon>Sphingobacteriia</taxon>
        <taxon>Sphingobacteriales</taxon>
        <taxon>Sphingobacteriaceae</taxon>
        <taxon>Sphingobacterium</taxon>
    </lineage>
</organism>
<dbReference type="Proteomes" id="UP000251241">
    <property type="component" value="Unassembled WGS sequence"/>
</dbReference>
<reference evidence="1 2" key="1">
    <citation type="submission" date="2018-06" db="EMBL/GenBank/DDBJ databases">
        <authorList>
            <consortium name="Pathogen Informatics"/>
            <person name="Doyle S."/>
        </authorList>
    </citation>
    <scope>NUCLEOTIDE SEQUENCE [LARGE SCALE GENOMIC DNA]</scope>
    <source>
        <strain evidence="1 2">NCTC11343</strain>
    </source>
</reference>